<evidence type="ECO:0000313" key="2">
    <source>
        <dbReference type="EMBL" id="MFC4728383.1"/>
    </source>
</evidence>
<keyword evidence="3" id="KW-1185">Reference proteome</keyword>
<reference evidence="3" key="1">
    <citation type="journal article" date="2019" name="Int. J. Syst. Evol. Microbiol.">
        <title>The Global Catalogue of Microorganisms (GCM) 10K type strain sequencing project: providing services to taxonomists for standard genome sequencing and annotation.</title>
        <authorList>
            <consortium name="The Broad Institute Genomics Platform"/>
            <consortium name="The Broad Institute Genome Sequencing Center for Infectious Disease"/>
            <person name="Wu L."/>
            <person name="Ma J."/>
        </authorList>
    </citation>
    <scope>NUCLEOTIDE SEQUENCE [LARGE SCALE GENOMIC DNA]</scope>
    <source>
        <strain evidence="3">CGMCC 1.13574</strain>
    </source>
</reference>
<name>A0ABV9NNI8_9GAMM</name>
<keyword evidence="1" id="KW-1133">Transmembrane helix</keyword>
<accession>A0ABV9NNI8</accession>
<comment type="caution">
    <text evidence="2">The sequence shown here is derived from an EMBL/GenBank/DDBJ whole genome shotgun (WGS) entry which is preliminary data.</text>
</comment>
<dbReference type="RefSeq" id="WP_377004413.1">
    <property type="nucleotide sequence ID" value="NZ_JBHSGG010000025.1"/>
</dbReference>
<proteinExistence type="predicted"/>
<organism evidence="2 3">
    <name type="scientific">Coralloluteibacterium thermophilum</name>
    <dbReference type="NCBI Taxonomy" id="2707049"/>
    <lineage>
        <taxon>Bacteria</taxon>
        <taxon>Pseudomonadati</taxon>
        <taxon>Pseudomonadota</taxon>
        <taxon>Gammaproteobacteria</taxon>
        <taxon>Lysobacterales</taxon>
        <taxon>Lysobacteraceae</taxon>
        <taxon>Coralloluteibacterium</taxon>
    </lineage>
</organism>
<keyword evidence="1" id="KW-0472">Membrane</keyword>
<dbReference type="Proteomes" id="UP001595892">
    <property type="component" value="Unassembled WGS sequence"/>
</dbReference>
<evidence type="ECO:0008006" key="4">
    <source>
        <dbReference type="Google" id="ProtNLM"/>
    </source>
</evidence>
<sequence length="42" mass="4658">MTRDPRQFDPASRRSGVRRTVLVVAAVAVAIYLVAILRTFLA</sequence>
<protein>
    <recommendedName>
        <fullName evidence="4">AI-2E family transporter</fullName>
    </recommendedName>
</protein>
<evidence type="ECO:0000256" key="1">
    <source>
        <dbReference type="SAM" id="Phobius"/>
    </source>
</evidence>
<feature type="transmembrane region" description="Helical" evidence="1">
    <location>
        <begin position="21"/>
        <end position="41"/>
    </location>
</feature>
<keyword evidence="1" id="KW-0812">Transmembrane</keyword>
<dbReference type="EMBL" id="JBHSGG010000025">
    <property type="protein sequence ID" value="MFC4728383.1"/>
    <property type="molecule type" value="Genomic_DNA"/>
</dbReference>
<gene>
    <name evidence="2" type="ORF">ACFO3Q_09385</name>
</gene>
<evidence type="ECO:0000313" key="3">
    <source>
        <dbReference type="Proteomes" id="UP001595892"/>
    </source>
</evidence>